<dbReference type="Proteomes" id="UP000552700">
    <property type="component" value="Unassembled WGS sequence"/>
</dbReference>
<dbReference type="Pfam" id="PF00144">
    <property type="entry name" value="Beta-lactamase"/>
    <property type="match status" value="1"/>
</dbReference>
<dbReference type="SUPFAM" id="SSF56601">
    <property type="entry name" value="beta-lactamase/transpeptidase-like"/>
    <property type="match status" value="1"/>
</dbReference>
<reference evidence="2 3" key="1">
    <citation type="submission" date="2020-08" db="EMBL/GenBank/DDBJ databases">
        <title>Genomic Encyclopedia of Type Strains, Phase IV (KMG-IV): sequencing the most valuable type-strain genomes for metagenomic binning, comparative biology and taxonomic classification.</title>
        <authorList>
            <person name="Goeker M."/>
        </authorList>
    </citation>
    <scope>NUCLEOTIDE SEQUENCE [LARGE SCALE GENOMIC DNA]</scope>
    <source>
        <strain evidence="2 3">DSM 102255</strain>
    </source>
</reference>
<dbReference type="RefSeq" id="WP_184081598.1">
    <property type="nucleotide sequence ID" value="NZ_JACIJP010000006.1"/>
</dbReference>
<organism evidence="2 3">
    <name type="scientific">Sphingobium subterraneum</name>
    <dbReference type="NCBI Taxonomy" id="627688"/>
    <lineage>
        <taxon>Bacteria</taxon>
        <taxon>Pseudomonadati</taxon>
        <taxon>Pseudomonadota</taxon>
        <taxon>Alphaproteobacteria</taxon>
        <taxon>Sphingomonadales</taxon>
        <taxon>Sphingomonadaceae</taxon>
        <taxon>Sphingobium</taxon>
    </lineage>
</organism>
<sequence>MKTIDKTRLAQIPAALQPFIDRRELAGIVLQTWHRGELVQAENLGFRNLETQTPMTSDTLFRIASMSRVPTSVAVMMLVEEGKLALQDPVKRWLPELANRQVLRNAEGPVDDTVPANRDITIDDLLTHRSGLAYGIFSQGPIAGAYFAALGDPRVMGLPSDKWIAALGTLPLSYQPGERMNYGHSTDVLGVLLERIEGKRLGVILNERIFAPLGMKDTGFFVPEGAQGRIATTYGFDKAAGKLVPSAMPVSATPPVFDAGGTGLVSSAPDYARLARMLLNEGTLDKVRVLRPETVRTMASNHLTAQQRTYPFIGRPIWDGMGFGLGLGVVDIPEKSLLGYGSRGAFGWPGAWGTWWQSDPANDLAMVYMIQHEMPLSPDAGDVIAGGQGMAGRMALPVYQKLTYGALSG</sequence>
<evidence type="ECO:0000259" key="1">
    <source>
        <dbReference type="Pfam" id="PF00144"/>
    </source>
</evidence>
<proteinExistence type="predicted"/>
<evidence type="ECO:0000313" key="3">
    <source>
        <dbReference type="Proteomes" id="UP000552700"/>
    </source>
</evidence>
<name>A0A841J3A5_9SPHN</name>
<accession>A0A841J3A5</accession>
<keyword evidence="3" id="KW-1185">Reference proteome</keyword>
<evidence type="ECO:0000313" key="2">
    <source>
        <dbReference type="EMBL" id="MBB6125297.1"/>
    </source>
</evidence>
<dbReference type="EMBL" id="JACIJP010000006">
    <property type="protein sequence ID" value="MBB6125297.1"/>
    <property type="molecule type" value="Genomic_DNA"/>
</dbReference>
<dbReference type="PANTHER" id="PTHR43283">
    <property type="entry name" value="BETA-LACTAMASE-RELATED"/>
    <property type="match status" value="1"/>
</dbReference>
<dbReference type="InterPro" id="IPR001466">
    <property type="entry name" value="Beta-lactam-related"/>
</dbReference>
<dbReference type="InterPro" id="IPR050789">
    <property type="entry name" value="Diverse_Enzym_Activities"/>
</dbReference>
<dbReference type="Gene3D" id="3.40.710.10">
    <property type="entry name" value="DD-peptidase/beta-lactamase superfamily"/>
    <property type="match status" value="1"/>
</dbReference>
<gene>
    <name evidence="2" type="ORF">FHS92_003058</name>
</gene>
<protein>
    <submittedName>
        <fullName evidence="2">CubicO group peptidase (Beta-lactamase class C family)</fullName>
    </submittedName>
</protein>
<dbReference type="AlphaFoldDB" id="A0A841J3A5"/>
<comment type="caution">
    <text evidence="2">The sequence shown here is derived from an EMBL/GenBank/DDBJ whole genome shotgun (WGS) entry which is preliminary data.</text>
</comment>
<dbReference type="InterPro" id="IPR012338">
    <property type="entry name" value="Beta-lactam/transpept-like"/>
</dbReference>
<feature type="domain" description="Beta-lactamase-related" evidence="1">
    <location>
        <begin position="15"/>
        <end position="379"/>
    </location>
</feature>
<dbReference type="PANTHER" id="PTHR43283:SF3">
    <property type="entry name" value="BETA-LACTAMASE FAMILY PROTEIN (AFU_ORTHOLOGUE AFUA_5G07500)"/>
    <property type="match status" value="1"/>
</dbReference>